<keyword evidence="4" id="KW-1185">Reference proteome</keyword>
<sequence>MTPLEELTDSFHRGANKVFELAQLLQISLDKIQSIISKVTDPQAKVKLYDDECDIIQAQLSSYDESFAAAKNFITTYTKKLDTVLSVLSPTIRWLPEKQTMMEMTYQEGSSPWSFTLIHTGVNKTSISSLLEEHFTKGMLQSLPNLCAGDFVCCFERKMLYRAVVLGLMPNDRVKVLNVDNNHKKIVRKENIYDLTVDLLDIPAQCMHCCLMTLDANEQKLWSEELNHIFKATLSECKLSVNVIDRIESLPPKFIVEVYGFNEALESEANLSEWICHRVLPEVKQIAEKSDTDDVVSMMREDALDPFYGSTSEESDHILLKAVSEVSHHQSKGEQTEGESTIQKGSADSSKENPEKEKWYKDESLDLSERYPLYFDRDIHQKGEPNFVTNPLNPIVEFNPKNIELQHVKSKHADEITMQGCSMFRNNPSESLRKHFNETERCSEVIHYRKLIRTGDTEHKKGIQSDRECRKLFYINNYEQRVQNYRRLIGIENIYKTKMITECHTEKKMIENVMKELKICKRKSILSSLVRHNEVSLIPIQNNSICLDNKSLALPSIKTNCDHHKENCNSPDNISSTEEDTICDMYKFKGYCWTPNCTKCHNIVGENNENSDLCNFYVKHNYCWVPACTKVHRSKGI</sequence>
<dbReference type="InterPro" id="IPR035437">
    <property type="entry name" value="SNase_OB-fold_sf"/>
</dbReference>
<accession>A0A8I6SDA7</accession>
<reference evidence="3" key="1">
    <citation type="submission" date="2022-01" db="UniProtKB">
        <authorList>
            <consortium name="EnsemblMetazoa"/>
        </authorList>
    </citation>
    <scope>IDENTIFICATION</scope>
</reference>
<dbReference type="Gene3D" id="2.40.50.90">
    <property type="match status" value="1"/>
</dbReference>
<dbReference type="InterPro" id="IPR002999">
    <property type="entry name" value="Tudor"/>
</dbReference>
<dbReference type="GeneID" id="106674199"/>
<evidence type="ECO:0000256" key="1">
    <source>
        <dbReference type="SAM" id="MobiDB-lite"/>
    </source>
</evidence>
<evidence type="ECO:0000313" key="4">
    <source>
        <dbReference type="Proteomes" id="UP000494040"/>
    </source>
</evidence>
<dbReference type="KEGG" id="clec:106674199"/>
<dbReference type="EnsemblMetazoa" id="XM_014406795.1">
    <property type="protein sequence ID" value="XP_014262281.1"/>
    <property type="gene ID" value="LOC106674199"/>
</dbReference>
<dbReference type="GO" id="GO:0005737">
    <property type="term" value="C:cytoplasm"/>
    <property type="evidence" value="ECO:0007669"/>
    <property type="project" value="UniProtKB-ARBA"/>
</dbReference>
<evidence type="ECO:0000259" key="2">
    <source>
        <dbReference type="Pfam" id="PF00567"/>
    </source>
</evidence>
<proteinExistence type="predicted"/>
<dbReference type="AlphaFoldDB" id="A0A8I6SDA7"/>
<feature type="domain" description="Tudor" evidence="2">
    <location>
        <begin position="129"/>
        <end position="211"/>
    </location>
</feature>
<feature type="compositionally biased region" description="Basic and acidic residues" evidence="1">
    <location>
        <begin position="349"/>
        <end position="361"/>
    </location>
</feature>
<dbReference type="Gene3D" id="2.30.30.140">
    <property type="match status" value="1"/>
</dbReference>
<dbReference type="RefSeq" id="XP_014262281.1">
    <property type="nucleotide sequence ID" value="XM_014406795.1"/>
</dbReference>
<evidence type="ECO:0000313" key="3">
    <source>
        <dbReference type="EnsemblMetazoa" id="XP_014262281.1"/>
    </source>
</evidence>
<protein>
    <recommendedName>
        <fullName evidence="2">Tudor domain-containing protein</fullName>
    </recommendedName>
</protein>
<dbReference type="OrthoDB" id="10052065at2759"/>
<feature type="compositionally biased region" description="Polar residues" evidence="1">
    <location>
        <begin position="338"/>
        <end position="348"/>
    </location>
</feature>
<feature type="region of interest" description="Disordered" evidence="1">
    <location>
        <begin position="325"/>
        <end position="361"/>
    </location>
</feature>
<dbReference type="SUPFAM" id="SSF63748">
    <property type="entry name" value="Tudor/PWWP/MBT"/>
    <property type="match status" value="1"/>
</dbReference>
<feature type="compositionally biased region" description="Basic and acidic residues" evidence="1">
    <location>
        <begin position="326"/>
        <end position="335"/>
    </location>
</feature>
<name>A0A8I6SDA7_CIMLE</name>
<dbReference type="Proteomes" id="UP000494040">
    <property type="component" value="Unassembled WGS sequence"/>
</dbReference>
<organism evidence="3 4">
    <name type="scientific">Cimex lectularius</name>
    <name type="common">Bed bug</name>
    <name type="synonym">Acanthia lectularia</name>
    <dbReference type="NCBI Taxonomy" id="79782"/>
    <lineage>
        <taxon>Eukaryota</taxon>
        <taxon>Metazoa</taxon>
        <taxon>Ecdysozoa</taxon>
        <taxon>Arthropoda</taxon>
        <taxon>Hexapoda</taxon>
        <taxon>Insecta</taxon>
        <taxon>Pterygota</taxon>
        <taxon>Neoptera</taxon>
        <taxon>Paraneoptera</taxon>
        <taxon>Hemiptera</taxon>
        <taxon>Heteroptera</taxon>
        <taxon>Panheteroptera</taxon>
        <taxon>Cimicomorpha</taxon>
        <taxon>Cimicidae</taxon>
        <taxon>Cimex</taxon>
    </lineage>
</organism>
<dbReference type="Pfam" id="PF00567">
    <property type="entry name" value="TUDOR"/>
    <property type="match status" value="1"/>
</dbReference>